<comment type="caution">
    <text evidence="1">The sequence shown here is derived from an EMBL/GenBank/DDBJ whole genome shotgun (WGS) entry which is preliminary data.</text>
</comment>
<sequence length="592" mass="68960">MEKEVKRGKLKWRMIHMLISGWLFPLMLLSISMLILVANKNNKQIKQTILVSTKRAVDSCTNKINNAIIASKNASYSNTIRESYYEYKENTNYQQFYNEITQFLNQQYRYNDVIRSAMLYFVDNPDIVYYTYSNVAGATYGSVGDFKNSAQKIVHKEAKELGTRIKFITINGKLYLIRNMVTPNYTPFAVLTMEINTKALFENLSSIAWYTESMVYIEEHSLMPASSVQLESYKIYLNHPLSSEPYIYDDKEMLTMMAVKVEGQQFKYFIKLDKAGVINESEAITYLFFIFVLFMLPLMVMIFYFFHKNITLPMGYLVKASHEIEKGNFDIRLPIIKENTEFRYLGETFNRMTDKLQNLFQKIYLEELALRDANIMALQSQINPHFLNNTLEIINWESRIAGNSKVSLMIEALSVMLEATMNRKKESLISLEEELTYIDAYLYIIGERFGDKFKFYKEVEPHLLDVQIPRLIIQPIMENAVEYGMDEYGRREVFLNIYQRDEYLVIEIKDSGTLNKQDIAKIEALLNDQQDKAEKGSLNLGIYNVNKRLKIIYGEESGLTIKKGEDNHTCSTILLKCESLSQQNTINSNTNH</sequence>
<proteinExistence type="predicted"/>
<name>A0AC61D8L2_9FIRM</name>
<dbReference type="Proteomes" id="UP000224460">
    <property type="component" value="Unassembled WGS sequence"/>
</dbReference>
<evidence type="ECO:0000313" key="2">
    <source>
        <dbReference type="Proteomes" id="UP000224460"/>
    </source>
</evidence>
<evidence type="ECO:0000313" key="1">
    <source>
        <dbReference type="EMBL" id="PHV69706.1"/>
    </source>
</evidence>
<organism evidence="1 2">
    <name type="scientific">Sporanaerobium hydrogeniformans</name>
    <dbReference type="NCBI Taxonomy" id="3072179"/>
    <lineage>
        <taxon>Bacteria</taxon>
        <taxon>Bacillati</taxon>
        <taxon>Bacillota</taxon>
        <taxon>Clostridia</taxon>
        <taxon>Lachnospirales</taxon>
        <taxon>Lachnospiraceae</taxon>
        <taxon>Sporanaerobium</taxon>
    </lineage>
</organism>
<keyword evidence="2" id="KW-1185">Reference proteome</keyword>
<dbReference type="EMBL" id="PEDL01000020">
    <property type="protein sequence ID" value="PHV69706.1"/>
    <property type="molecule type" value="Genomic_DNA"/>
</dbReference>
<gene>
    <name evidence="1" type="ORF">CS063_14510</name>
</gene>
<protein>
    <submittedName>
        <fullName evidence="1">Uncharacterized protein</fullName>
    </submittedName>
</protein>
<reference evidence="1" key="1">
    <citation type="submission" date="2017-10" db="EMBL/GenBank/DDBJ databases">
        <title>Genome sequence of cellulolytic Lachnospiraceae bacterium XHS1971 isolated from hotspring sediment.</title>
        <authorList>
            <person name="Vasudevan G."/>
            <person name="Joshi A.J."/>
            <person name="Hivarkar S."/>
            <person name="Lanjekar V.B."/>
            <person name="Dhakephalkar P.K."/>
            <person name="Dagar S."/>
        </authorList>
    </citation>
    <scope>NUCLEOTIDE SEQUENCE</scope>
    <source>
        <strain evidence="1">XHS1971</strain>
    </source>
</reference>
<accession>A0AC61D8L2</accession>